<keyword evidence="2" id="KW-1185">Reference proteome</keyword>
<dbReference type="EMBL" id="CP019239">
    <property type="protein sequence ID" value="APW41610.1"/>
    <property type="molecule type" value="Genomic_DNA"/>
</dbReference>
<dbReference type="AlphaFoldDB" id="A0A1P8K6H1"/>
<evidence type="ECO:0000313" key="2">
    <source>
        <dbReference type="Proteomes" id="UP000186110"/>
    </source>
</evidence>
<dbReference type="STRING" id="1484693.RS694_02940"/>
<dbReference type="SUPFAM" id="SSF56784">
    <property type="entry name" value="HAD-like"/>
    <property type="match status" value="1"/>
</dbReference>
<dbReference type="GO" id="GO:0016787">
    <property type="term" value="F:hydrolase activity"/>
    <property type="evidence" value="ECO:0007669"/>
    <property type="project" value="UniProtKB-KW"/>
</dbReference>
<dbReference type="Proteomes" id="UP000186110">
    <property type="component" value="Chromosome"/>
</dbReference>
<dbReference type="InterPro" id="IPR023214">
    <property type="entry name" value="HAD_sf"/>
</dbReference>
<reference evidence="1 2" key="1">
    <citation type="submission" date="2017-01" db="EMBL/GenBank/DDBJ databases">
        <authorList>
            <person name="Mah S.A."/>
            <person name="Swanson W.J."/>
            <person name="Moy G.W."/>
            <person name="Vacquier V.D."/>
        </authorList>
    </citation>
    <scope>NUCLEOTIDE SEQUENCE [LARGE SCALE GENOMIC DNA]</scope>
    <source>
        <strain evidence="1 2">DSM 22694</strain>
    </source>
</reference>
<dbReference type="InterPro" id="IPR036412">
    <property type="entry name" value="HAD-like_sf"/>
</dbReference>
<gene>
    <name evidence="1" type="ORF">RS694_02940</name>
</gene>
<accession>A0A1P8K6H1</accession>
<dbReference type="eggNOG" id="COG0546">
    <property type="taxonomic scope" value="Bacteria"/>
</dbReference>
<protein>
    <submittedName>
        <fullName evidence="1">Haloacid dehalogenase-like hydrolase</fullName>
    </submittedName>
</protein>
<dbReference type="KEGG" id="rsb:RS694_02940"/>
<name>A0A1P8K6H1_9BURK</name>
<organism evidence="1 2">
    <name type="scientific">Rhodoferax saidenbachensis</name>
    <dbReference type="NCBI Taxonomy" id="1484693"/>
    <lineage>
        <taxon>Bacteria</taxon>
        <taxon>Pseudomonadati</taxon>
        <taxon>Pseudomonadota</taxon>
        <taxon>Betaproteobacteria</taxon>
        <taxon>Burkholderiales</taxon>
        <taxon>Comamonadaceae</taxon>
        <taxon>Rhodoferax</taxon>
    </lineage>
</organism>
<dbReference type="Gene3D" id="3.40.50.1000">
    <property type="entry name" value="HAD superfamily/HAD-like"/>
    <property type="match status" value="1"/>
</dbReference>
<keyword evidence="1" id="KW-0378">Hydrolase</keyword>
<dbReference type="RefSeq" id="WP_029708073.1">
    <property type="nucleotide sequence ID" value="NZ_CP019239.1"/>
</dbReference>
<evidence type="ECO:0000313" key="1">
    <source>
        <dbReference type="EMBL" id="APW41610.1"/>
    </source>
</evidence>
<sequence>MRIGIDFDNTIVSYDALFYKVAREQDVVPADTPVNKVAVRDYLRQVGKEDVWTAMQGYVYGARMDEAIAYPGVLEFLFQAGQAGHTLAIVSHKTKHPFLGPQYDLHAAARAWVEQHLHRDGVPLVAADSVFFELTKDAKLQRATQWGCELFIDDLPEILLAPGFPTGARRVLFDPESHHHPADVPGCQVVQSWAELGQLVAL</sequence>
<proteinExistence type="predicted"/>